<dbReference type="InterPro" id="IPR007527">
    <property type="entry name" value="Znf_SWIM"/>
</dbReference>
<organism evidence="3 4">
    <name type="scientific">Lagenidium giganteum</name>
    <dbReference type="NCBI Taxonomy" id="4803"/>
    <lineage>
        <taxon>Eukaryota</taxon>
        <taxon>Sar</taxon>
        <taxon>Stramenopiles</taxon>
        <taxon>Oomycota</taxon>
        <taxon>Peronosporomycetes</taxon>
        <taxon>Pythiales</taxon>
        <taxon>Pythiaceae</taxon>
    </lineage>
</organism>
<sequence length="275" mass="30646">MICFLGCEVEVLVPVLQHVARCCAYSKSACVSQSRDEDGGKPSDARIDSYVSMPNIIAYASDSKIIENGCARREEGSKPSSSTKAGNLVDDRNGQSVIARRTKMYLLSLKGNQFPSDDTGNILINYLALHQVQVLRDRSVAPCSDPAWNLEKLSYFILIELLTGKYRCDCREFFTTGWICCHVLGTMTLVDNFEFLRLLRLISASKPSGRLRKTPRALESNLGFFAAPARVFRWTVLKARTADTDGKPRFDNVAGTIVSWRNVSVKLKGTPYTTR</sequence>
<comment type="caution">
    <text evidence="3">The sequence shown here is derived from an EMBL/GenBank/DDBJ whole genome shotgun (WGS) entry which is preliminary data.</text>
</comment>
<proteinExistence type="predicted"/>
<evidence type="ECO:0000256" key="1">
    <source>
        <dbReference type="PROSITE-ProRule" id="PRU00325"/>
    </source>
</evidence>
<feature type="domain" description="SWIM-type" evidence="2">
    <location>
        <begin position="155"/>
        <end position="191"/>
    </location>
</feature>
<accession>A0AAV2ZJF2</accession>
<dbReference type="Proteomes" id="UP001146120">
    <property type="component" value="Unassembled WGS sequence"/>
</dbReference>
<dbReference type="EMBL" id="DAKRPA010000001">
    <property type="protein sequence ID" value="DBA05454.1"/>
    <property type="molecule type" value="Genomic_DNA"/>
</dbReference>
<evidence type="ECO:0000313" key="3">
    <source>
        <dbReference type="EMBL" id="DBA05454.1"/>
    </source>
</evidence>
<dbReference type="PROSITE" id="PS50966">
    <property type="entry name" value="ZF_SWIM"/>
    <property type="match status" value="1"/>
</dbReference>
<dbReference type="GO" id="GO:0008270">
    <property type="term" value="F:zinc ion binding"/>
    <property type="evidence" value="ECO:0007669"/>
    <property type="project" value="UniProtKB-KW"/>
</dbReference>
<protein>
    <recommendedName>
        <fullName evidence="2">SWIM-type domain-containing protein</fullName>
    </recommendedName>
</protein>
<keyword evidence="1" id="KW-0862">Zinc</keyword>
<keyword evidence="1" id="KW-0479">Metal-binding</keyword>
<gene>
    <name evidence="3" type="ORF">N0F65_007616</name>
</gene>
<reference evidence="3" key="1">
    <citation type="submission" date="2022-11" db="EMBL/GenBank/DDBJ databases">
        <authorList>
            <person name="Morgan W.R."/>
            <person name="Tartar A."/>
        </authorList>
    </citation>
    <scope>NUCLEOTIDE SEQUENCE</scope>
    <source>
        <strain evidence="3">ARSEF 373</strain>
    </source>
</reference>
<dbReference type="AlphaFoldDB" id="A0AAV2ZJF2"/>
<evidence type="ECO:0000259" key="2">
    <source>
        <dbReference type="PROSITE" id="PS50966"/>
    </source>
</evidence>
<reference evidence="3" key="2">
    <citation type="journal article" date="2023" name="Microbiol Resour">
        <title>Decontamination and Annotation of the Draft Genome Sequence of the Oomycete Lagenidium giganteum ARSEF 373.</title>
        <authorList>
            <person name="Morgan W.R."/>
            <person name="Tartar A."/>
        </authorList>
    </citation>
    <scope>NUCLEOTIDE SEQUENCE</scope>
    <source>
        <strain evidence="3">ARSEF 373</strain>
    </source>
</reference>
<keyword evidence="1" id="KW-0863">Zinc-finger</keyword>
<name>A0AAV2ZJF2_9STRA</name>
<keyword evidence="4" id="KW-1185">Reference proteome</keyword>
<evidence type="ECO:0000313" key="4">
    <source>
        <dbReference type="Proteomes" id="UP001146120"/>
    </source>
</evidence>